<organism evidence="1 2">
    <name type="scientific">Nocardia mexicana</name>
    <dbReference type="NCBI Taxonomy" id="279262"/>
    <lineage>
        <taxon>Bacteria</taxon>
        <taxon>Bacillati</taxon>
        <taxon>Actinomycetota</taxon>
        <taxon>Actinomycetes</taxon>
        <taxon>Mycobacteriales</taxon>
        <taxon>Nocardiaceae</taxon>
        <taxon>Nocardia</taxon>
    </lineage>
</organism>
<comment type="caution">
    <text evidence="1">The sequence shown here is derived from an EMBL/GenBank/DDBJ whole genome shotgun (WGS) entry which is preliminary data.</text>
</comment>
<dbReference type="STRING" id="1210089.GCA_001613165_07678"/>
<gene>
    <name evidence="1" type="ORF">DFR68_101491</name>
</gene>
<evidence type="ECO:0000313" key="1">
    <source>
        <dbReference type="EMBL" id="RDI55657.1"/>
    </source>
</evidence>
<evidence type="ECO:0000313" key="2">
    <source>
        <dbReference type="Proteomes" id="UP000255355"/>
    </source>
</evidence>
<reference evidence="1 2" key="1">
    <citation type="submission" date="2018-07" db="EMBL/GenBank/DDBJ databases">
        <title>Genomic Encyclopedia of Type Strains, Phase IV (KMG-IV): sequencing the most valuable type-strain genomes for metagenomic binning, comparative biology and taxonomic classification.</title>
        <authorList>
            <person name="Goeker M."/>
        </authorList>
    </citation>
    <scope>NUCLEOTIDE SEQUENCE [LARGE SCALE GENOMIC DNA]</scope>
    <source>
        <strain evidence="1 2">DSM 44952</strain>
    </source>
</reference>
<dbReference type="AlphaFoldDB" id="A0A370HEI7"/>
<name>A0A370HEI7_9NOCA</name>
<dbReference type="OrthoDB" id="4547145at2"/>
<proteinExistence type="predicted"/>
<accession>A0A370HEI7</accession>
<dbReference type="RefSeq" id="WP_068031906.1">
    <property type="nucleotide sequence ID" value="NZ_QQAZ01000001.1"/>
</dbReference>
<protein>
    <submittedName>
        <fullName evidence="1">Uncharacterized protein</fullName>
    </submittedName>
</protein>
<sequence length="155" mass="17132">MTETIRPFIPAAGPIPDIRDLVPPLPGYLVAESDRTISVRVGEGTWTFDRADVLSVDDRRDDDARAGRPVRVWVRPGATADFTQRRRIDLTDRPMTLPHRRSPAQSDEALRRLTDEWARALRLPSTPGIGGATSTFCQTMTSARSDDGTACDSLD</sequence>
<dbReference type="EMBL" id="QQAZ01000001">
    <property type="protein sequence ID" value="RDI55657.1"/>
    <property type="molecule type" value="Genomic_DNA"/>
</dbReference>
<dbReference type="Proteomes" id="UP000255355">
    <property type="component" value="Unassembled WGS sequence"/>
</dbReference>
<keyword evidence="2" id="KW-1185">Reference proteome</keyword>